<proteinExistence type="predicted"/>
<comment type="caution">
    <text evidence="1">The sequence shown here is derived from an EMBL/GenBank/DDBJ whole genome shotgun (WGS) entry which is preliminary data.</text>
</comment>
<evidence type="ECO:0000313" key="1">
    <source>
        <dbReference type="EMBL" id="KAK6520056.1"/>
    </source>
</evidence>
<sequence>MSDAIGVQADITNIPCALTALSSIAPLLRAFSADGVNPLAVVQLETIGSRFPMSGPLAERTMDALTKRGSAFTLWRAQVSVGWMRGDTAWALSQTAGGQASALLTVCLVELCCRNMTGHVLFKLSKAILPADRCLSSMHQLSDLAEIVSNKMQSVGFGQHLADLVTRIRMTYFHSGFVAHCPDMSSLLDRIEVDSLVDILNKAQTALQDEKTTLRIEGFPGIAGLAALFTGLCRDDVLLLVENEIISQGPRRSIIISVVHGKGILEVSQENALDLSGQVSSSTVHLRKDDFLAQPGRMSGFDRLTMRREGCLGAMVKNLFAHRVTPLHNEKEPQVVLSLGNLIGAIILTFKASDCGLGSDFPEDGLRSLLGTSEGAEQHTRDQLGLLFGTDLDLSCMDVVSAYHKLRAAVAELLPDTYCTCSECPDSLHWDDLHTKKSHCYVRSIWGGLQPIIGYAILLTFVEIRCDSVRIIQKPGIKAGYFFCDRLVKKIRQSTANEQCIPADADKYSVSDLHVDLCEMFGSKPANAGDGFTSIATSNGATAIFPSTLMNATFHDTKMVSYILMDGQYHNNREYYKAIIEDAKTPPRLKRQNSLYTKGKVSLSNDGVHSNLTLTAREYHDAFILRTTVQVATRTIDLSFYALQMAYMSTTVAPSCIVACHRRNSSPPPPYDHDSIAATGIDAPLANGERLSMALVHGNGAAQFLAGVHGIRSLFQGSSCLDCAVNKAQLENYQLLIQS</sequence>
<dbReference type="AlphaFoldDB" id="A0AAN8P823"/>
<dbReference type="EMBL" id="JAVHJM010000001">
    <property type="protein sequence ID" value="KAK6520056.1"/>
    <property type="molecule type" value="Genomic_DNA"/>
</dbReference>
<accession>A0AAN8P823</accession>
<keyword evidence="2" id="KW-1185">Reference proteome</keyword>
<evidence type="ECO:0000313" key="2">
    <source>
        <dbReference type="Proteomes" id="UP001307849"/>
    </source>
</evidence>
<reference evidence="1 2" key="1">
    <citation type="submission" date="2019-10" db="EMBL/GenBank/DDBJ databases">
        <authorList>
            <person name="Palmer J.M."/>
        </authorList>
    </citation>
    <scope>NUCLEOTIDE SEQUENCE [LARGE SCALE GENOMIC DNA]</scope>
    <source>
        <strain evidence="1 2">TWF506</strain>
    </source>
</reference>
<name>A0AAN8P823_9PEZI</name>
<organism evidence="1 2">
    <name type="scientific">Arthrobotrys conoides</name>
    <dbReference type="NCBI Taxonomy" id="74498"/>
    <lineage>
        <taxon>Eukaryota</taxon>
        <taxon>Fungi</taxon>
        <taxon>Dikarya</taxon>
        <taxon>Ascomycota</taxon>
        <taxon>Pezizomycotina</taxon>
        <taxon>Orbiliomycetes</taxon>
        <taxon>Orbiliales</taxon>
        <taxon>Orbiliaceae</taxon>
        <taxon>Arthrobotrys</taxon>
    </lineage>
</organism>
<dbReference type="Proteomes" id="UP001307849">
    <property type="component" value="Unassembled WGS sequence"/>
</dbReference>
<protein>
    <submittedName>
        <fullName evidence="1">Uncharacterized protein</fullName>
    </submittedName>
</protein>
<gene>
    <name evidence="1" type="ORF">TWF506_000346</name>
</gene>